<proteinExistence type="predicted"/>
<organism evidence="3 4">
    <name type="scientific">Leptothoe spongobia TAU-MAC 1115</name>
    <dbReference type="NCBI Taxonomy" id="1967444"/>
    <lineage>
        <taxon>Bacteria</taxon>
        <taxon>Bacillati</taxon>
        <taxon>Cyanobacteriota</taxon>
        <taxon>Cyanophyceae</taxon>
        <taxon>Nodosilineales</taxon>
        <taxon>Cymatolegaceae</taxon>
        <taxon>Leptothoe</taxon>
        <taxon>Leptothoe spongobia</taxon>
    </lineage>
</organism>
<feature type="region of interest" description="Disordered" evidence="1">
    <location>
        <begin position="793"/>
        <end position="837"/>
    </location>
</feature>
<evidence type="ECO:0000256" key="1">
    <source>
        <dbReference type="SAM" id="MobiDB-lite"/>
    </source>
</evidence>
<evidence type="ECO:0000313" key="3">
    <source>
        <dbReference type="EMBL" id="MBT9316678.1"/>
    </source>
</evidence>
<gene>
    <name evidence="3" type="ORF">IXB50_14715</name>
</gene>
<dbReference type="Proteomes" id="UP000717364">
    <property type="component" value="Unassembled WGS sequence"/>
</dbReference>
<keyword evidence="2" id="KW-1133">Transmembrane helix</keyword>
<feature type="transmembrane region" description="Helical" evidence="2">
    <location>
        <begin position="382"/>
        <end position="404"/>
    </location>
</feature>
<comment type="caution">
    <text evidence="3">The sequence shown here is derived from an EMBL/GenBank/DDBJ whole genome shotgun (WGS) entry which is preliminary data.</text>
</comment>
<keyword evidence="2" id="KW-0812">Transmembrane</keyword>
<dbReference type="RefSeq" id="WP_215609743.1">
    <property type="nucleotide sequence ID" value="NZ_JADOES010000030.1"/>
</dbReference>
<reference evidence="3" key="2">
    <citation type="journal article" date="2021" name="Mar. Drugs">
        <title>Genome Reduction and Secondary Metabolism of the Marine Sponge-Associated Cyanobacterium Leptothoe.</title>
        <authorList>
            <person name="Konstantinou D."/>
            <person name="Popin R.V."/>
            <person name="Fewer D.P."/>
            <person name="Sivonen K."/>
            <person name="Gkelis S."/>
        </authorList>
    </citation>
    <scope>NUCLEOTIDE SEQUENCE</scope>
    <source>
        <strain evidence="3">TAU-MAC 1115</strain>
    </source>
</reference>
<protein>
    <submittedName>
        <fullName evidence="3">Uncharacterized protein</fullName>
    </submittedName>
</protein>
<dbReference type="AlphaFoldDB" id="A0A947GKE1"/>
<reference evidence="3" key="1">
    <citation type="submission" date="2020-11" db="EMBL/GenBank/DDBJ databases">
        <authorList>
            <person name="Konstantinou D."/>
            <person name="Gkelis S."/>
            <person name="Popin R."/>
            <person name="Fewer D."/>
            <person name="Sivonen K."/>
        </authorList>
    </citation>
    <scope>NUCLEOTIDE SEQUENCE</scope>
    <source>
        <strain evidence="3">TAU-MAC 1115</strain>
    </source>
</reference>
<dbReference type="EMBL" id="JADOES010000030">
    <property type="protein sequence ID" value="MBT9316678.1"/>
    <property type="molecule type" value="Genomic_DNA"/>
</dbReference>
<accession>A0A947GKE1</accession>
<name>A0A947GKE1_9CYAN</name>
<keyword evidence="2" id="KW-0472">Membrane</keyword>
<keyword evidence="4" id="KW-1185">Reference proteome</keyword>
<sequence>MVQQLLPTDTSGENINPLVVVRTSSGVDLVSPGATFQLGITIHNQGQNSAIIYTYIEERSSILRQWCPSMQERLALGPNQSGEVVFKIRVPADALPEILEYDLVVDASDYYPDYPPQRYEQQLQVLAAERTSVQTSDPVFYIDPQTSSQKPVSAQPNIGLPVQVWVENRSERVDRFRLSCAGLPTDWETTITYPQDNQGLGLIVAADSMGLNPGARGQILLLLKPPANALAGSYVPTLRLSSQNDPTLNLLDLVYLQVEPTYLLQPTLQTLRSEVRGQAGLFEVHLNNSGNTSRAVAVKVQGLNQAKHCLYTLEEEQTTVLPQATQRIALKGEPQKWWRRPLYGSGRTYNFRIQVEDPENHPLLANELRGSLTWAARPWWQLLLLVLAVLGVLGTLAWLIWWYILRPPATPQILDFAIEDARYAEATGDVARVGWQIEHPERVKTLRVTGYSADGKILSGPLTYDLTDKDIPPGLAANCNQQEEILTCSNVRTDARKPGEYTFELTLVSKNRRQKKPITEQSDVVVIDPKPLPIVAEFFAPDVFYQEAGAAALLDENEAVEDEIPAIDGAGIRLNWRISQIAELQAFKLIGRTADGKVMGEINYQLERRPEGLTLPDELASFCEFTGAEIVCEDVPTEVFQAGTYQFELQTIVQGQPSEAEPILTELITIEPQAPEILAFLINGEVAQPKLLIPIQPGVFAPTLTIDWDVDGGETTSVSLLPVPGNVPSQGTIAFPLKPESGSTTISLEAKNTVGKSITQSVVVETFDPTQPVTAEEVAAAAAAAAAEASAAAMQANEEAGAEESLLPEGVMPDALGQRGPVDTERLSPSELPPRFN</sequence>
<evidence type="ECO:0000313" key="4">
    <source>
        <dbReference type="Proteomes" id="UP000717364"/>
    </source>
</evidence>
<evidence type="ECO:0000256" key="2">
    <source>
        <dbReference type="SAM" id="Phobius"/>
    </source>
</evidence>